<dbReference type="GO" id="GO:0016874">
    <property type="term" value="F:ligase activity"/>
    <property type="evidence" value="ECO:0007669"/>
    <property type="project" value="UniProtKB-KW"/>
</dbReference>
<dbReference type="SMART" id="SM00878">
    <property type="entry name" value="Biotin_carb_C"/>
    <property type="match status" value="1"/>
</dbReference>
<dbReference type="EMBL" id="LLXH01007194">
    <property type="protein sequence ID" value="PKC51678.1"/>
    <property type="molecule type" value="Genomic_DNA"/>
</dbReference>
<feature type="domain" description="Biotin carboxylation" evidence="5">
    <location>
        <begin position="1"/>
        <end position="103"/>
    </location>
</feature>
<dbReference type="GO" id="GO:0005524">
    <property type="term" value="F:ATP binding"/>
    <property type="evidence" value="ECO:0007669"/>
    <property type="project" value="UniProtKB-KW"/>
</dbReference>
<evidence type="ECO:0000256" key="2">
    <source>
        <dbReference type="ARBA" id="ARBA00022741"/>
    </source>
</evidence>
<evidence type="ECO:0000313" key="7">
    <source>
        <dbReference type="Proteomes" id="UP000232688"/>
    </source>
</evidence>
<keyword evidence="1" id="KW-0436">Ligase</keyword>
<gene>
    <name evidence="6" type="ORF">RhiirA1_483212</name>
</gene>
<protein>
    <submittedName>
        <fullName evidence="6">Biotin carboxylase</fullName>
    </submittedName>
</protein>
<dbReference type="AlphaFoldDB" id="A0A2N0QKU1"/>
<proteinExistence type="predicted"/>
<comment type="caution">
    <text evidence="6">The sequence shown here is derived from an EMBL/GenBank/DDBJ whole genome shotgun (WGS) entry which is preliminary data.</text>
</comment>
<keyword evidence="3" id="KW-0067">ATP-binding</keyword>
<accession>A0A2N0QKU1</accession>
<dbReference type="InterPro" id="IPR011054">
    <property type="entry name" value="Rudment_hybrid_motif"/>
</dbReference>
<dbReference type="InterPro" id="IPR050856">
    <property type="entry name" value="Biotin_carboxylase_complex"/>
</dbReference>
<organism evidence="6 7">
    <name type="scientific">Rhizophagus irregularis</name>
    <dbReference type="NCBI Taxonomy" id="588596"/>
    <lineage>
        <taxon>Eukaryota</taxon>
        <taxon>Fungi</taxon>
        <taxon>Fungi incertae sedis</taxon>
        <taxon>Mucoromycota</taxon>
        <taxon>Glomeromycotina</taxon>
        <taxon>Glomeromycetes</taxon>
        <taxon>Glomerales</taxon>
        <taxon>Glomeraceae</taxon>
        <taxon>Rhizophagus</taxon>
    </lineage>
</organism>
<dbReference type="Proteomes" id="UP000232688">
    <property type="component" value="Unassembled WGS sequence"/>
</dbReference>
<dbReference type="SUPFAM" id="SSF51246">
    <property type="entry name" value="Rudiment single hybrid motif"/>
    <property type="match status" value="1"/>
</dbReference>
<dbReference type="PROSITE" id="PS50979">
    <property type="entry name" value="BC"/>
    <property type="match status" value="1"/>
</dbReference>
<evidence type="ECO:0000256" key="4">
    <source>
        <dbReference type="ARBA" id="ARBA00023267"/>
    </source>
</evidence>
<dbReference type="PANTHER" id="PTHR18866">
    <property type="entry name" value="CARBOXYLASE:PYRUVATE/ACETYL-COA/PROPIONYL-COA CARBOXYLASE"/>
    <property type="match status" value="1"/>
</dbReference>
<dbReference type="InterPro" id="IPR011764">
    <property type="entry name" value="Biotin_carboxylation_dom"/>
</dbReference>
<evidence type="ECO:0000256" key="1">
    <source>
        <dbReference type="ARBA" id="ARBA00022598"/>
    </source>
</evidence>
<feature type="non-terminal residue" evidence="6">
    <location>
        <position position="1"/>
    </location>
</feature>
<name>A0A2N0QKU1_9GLOM</name>
<keyword evidence="4" id="KW-0092">Biotin</keyword>
<evidence type="ECO:0000313" key="6">
    <source>
        <dbReference type="EMBL" id="PKC51678.1"/>
    </source>
</evidence>
<reference evidence="6 7" key="1">
    <citation type="submission" date="2017-10" db="EMBL/GenBank/DDBJ databases">
        <title>Extensive intraspecific genome diversity in a model arbuscular mycorrhizal fungus.</title>
        <authorList>
            <person name="Chen E.C.H."/>
            <person name="Morin E."/>
            <person name="Baudet D."/>
            <person name="Noel J."/>
            <person name="Ndikumana S."/>
            <person name="Charron P."/>
            <person name="St-Onge C."/>
            <person name="Giorgi J."/>
            <person name="Grigoriev I.V."/>
            <person name="Roux C."/>
            <person name="Martin F.M."/>
            <person name="Corradi N."/>
        </authorList>
    </citation>
    <scope>NUCLEOTIDE SEQUENCE [LARGE SCALE GENOMIC DNA]</scope>
    <source>
        <strain evidence="6 7">A1</strain>
    </source>
</reference>
<dbReference type="VEuPathDB" id="FungiDB:RhiirA1_483212"/>
<dbReference type="Pfam" id="PF02785">
    <property type="entry name" value="Biotin_carb_C"/>
    <property type="match status" value="1"/>
</dbReference>
<dbReference type="Gene3D" id="3.30.470.20">
    <property type="entry name" value="ATP-grasp fold, B domain"/>
    <property type="match status" value="1"/>
</dbReference>
<reference evidence="6 7" key="2">
    <citation type="submission" date="2017-10" db="EMBL/GenBank/DDBJ databases">
        <title>Genome analyses suggest a sexual origin of heterokaryosis in a supposedly ancient asexual fungus.</title>
        <authorList>
            <person name="Corradi N."/>
            <person name="Sedzielewska K."/>
            <person name="Noel J."/>
            <person name="Charron P."/>
            <person name="Farinelli L."/>
            <person name="Marton T."/>
            <person name="Kruger M."/>
            <person name="Pelin A."/>
            <person name="Brachmann A."/>
            <person name="Corradi N."/>
        </authorList>
    </citation>
    <scope>NUCLEOTIDE SEQUENCE [LARGE SCALE GENOMIC DNA]</scope>
    <source>
        <strain evidence="6 7">A1</strain>
    </source>
</reference>
<dbReference type="InterPro" id="IPR005482">
    <property type="entry name" value="Biotin_COase_C"/>
</dbReference>
<evidence type="ECO:0000259" key="5">
    <source>
        <dbReference type="PROSITE" id="PS50979"/>
    </source>
</evidence>
<dbReference type="PANTHER" id="PTHR18866:SF128">
    <property type="entry name" value="UREA AMIDOLYASE"/>
    <property type="match status" value="1"/>
</dbReference>
<sequence>DPITFYPSPGTLKTYVLPKVENVRVETGFEEGNVISPYYDPMIAKIIVHEATREKCIEVLSDYLKLVQIEGVKTNIPFLIYTLSSPEFIAGNISTNLASTLAKRMKDENKLTK</sequence>
<keyword evidence="2" id="KW-0547">Nucleotide-binding</keyword>
<evidence type="ECO:0000256" key="3">
    <source>
        <dbReference type="ARBA" id="ARBA00022840"/>
    </source>
</evidence>